<name>E5F4M8_HORVV</name>
<dbReference type="InterPro" id="IPR041492">
    <property type="entry name" value="HAD_2"/>
</dbReference>
<protein>
    <submittedName>
        <fullName evidence="1">Putative genetic modifier</fullName>
    </submittedName>
</protein>
<dbReference type="Gene3D" id="3.40.50.1000">
    <property type="entry name" value="HAD superfamily/HAD-like"/>
    <property type="match status" value="1"/>
</dbReference>
<accession>E5F4M8</accession>
<organism evidence="1">
    <name type="scientific">Hordeum vulgare subsp. vulgare</name>
    <name type="common">Domesticated barley</name>
    <dbReference type="NCBI Taxonomy" id="112509"/>
    <lineage>
        <taxon>Eukaryota</taxon>
        <taxon>Viridiplantae</taxon>
        <taxon>Streptophyta</taxon>
        <taxon>Embryophyta</taxon>
        <taxon>Tracheophyta</taxon>
        <taxon>Spermatophyta</taxon>
        <taxon>Magnoliopsida</taxon>
        <taxon>Liliopsida</taxon>
        <taxon>Poales</taxon>
        <taxon>Poaceae</taxon>
        <taxon>BOP clade</taxon>
        <taxon>Pooideae</taxon>
        <taxon>Triticodae</taxon>
        <taxon>Triticeae</taxon>
        <taxon>Hordeinae</taxon>
        <taxon>Hordeum</taxon>
    </lineage>
</organism>
<evidence type="ECO:0000313" key="1">
    <source>
        <dbReference type="EMBL" id="ADG56508.1"/>
    </source>
</evidence>
<dbReference type="PANTHER" id="PTHR47108">
    <property type="entry name" value="5-AMINO-6-(5-PHOSPHO-D-RIBITYLAMINO)URACIL PHOSPHATASE, CHLOROPLASTIC"/>
    <property type="match status" value="1"/>
</dbReference>
<proteinExistence type="predicted"/>
<dbReference type="CDD" id="cd07505">
    <property type="entry name" value="HAD_BPGM-like"/>
    <property type="match status" value="1"/>
</dbReference>
<dbReference type="InterPro" id="IPR006439">
    <property type="entry name" value="HAD-SF_hydro_IA"/>
</dbReference>
<dbReference type="InterPro" id="IPR023214">
    <property type="entry name" value="HAD_sf"/>
</dbReference>
<dbReference type="Gene3D" id="1.10.150.240">
    <property type="entry name" value="Putative phosphatase, domain 2"/>
    <property type="match status" value="1"/>
</dbReference>
<dbReference type="InterPro" id="IPR023198">
    <property type="entry name" value="PGP-like_dom2"/>
</dbReference>
<reference evidence="1" key="1">
    <citation type="submission" date="2010-04" db="EMBL/GenBank/DDBJ databases">
        <authorList>
            <person name="Cockram J."/>
        </authorList>
    </citation>
    <scope>NUCLEOTIDE SEQUENCE</scope>
</reference>
<sequence>MVPDEPTSWSLAATRSYDSFVGAHAREEFIALRPRLVEQATVGLHPRLRLGGIKDGRLLCRLLCMGDLKLRLRLARAESDSRRHRIHIAFLVRLHVLHVCVRCLLLLVLREFGDAIQATRVPRPPVGAPTNALGSLDNFVLTVQEWTRFTNERHARQKPVRKKKQQKQGTVSSNRFGVILEWEGVVVEDDDPDLEPRVWYVLSLEEAKSFPPDETLKKIEGMRTDQAISEVLSWSKDRQEIERLAARKEVIYQKLRGTFYQLRPGVLDFLNTLVDSDIPIAVTASRPRMSLEESIKAVGLQGYFDVIVAAEDFHRGKPEGEIFEVAADQLGLEPDVCLVMGSSNLTTQSAHTAGMRCVAVASRHPAYELHAANHVVRWLDQLSVVDLQRLANGEVLGRRGRQSDMDMEIVIEE</sequence>
<dbReference type="InterPro" id="IPR036412">
    <property type="entry name" value="HAD-like_sf"/>
</dbReference>
<dbReference type="Pfam" id="PF13419">
    <property type="entry name" value="HAD_2"/>
    <property type="match status" value="1"/>
</dbReference>
<dbReference type="AlphaFoldDB" id="E5F4M8"/>
<dbReference type="PANTHER" id="PTHR47108:SF2">
    <property type="entry name" value="OS04G0557000 PROTEIN"/>
    <property type="match status" value="1"/>
</dbReference>
<dbReference type="EMBL" id="HM163343">
    <property type="protein sequence ID" value="ADG56508.1"/>
    <property type="molecule type" value="Genomic_DNA"/>
</dbReference>
<dbReference type="NCBIfam" id="TIGR01509">
    <property type="entry name" value="HAD-SF-IA-v3"/>
    <property type="match status" value="1"/>
</dbReference>
<dbReference type="SUPFAM" id="SSF56784">
    <property type="entry name" value="HAD-like"/>
    <property type="match status" value="1"/>
</dbReference>